<dbReference type="SMART" id="SM01119">
    <property type="entry name" value="D-ser_dehydrat"/>
    <property type="match status" value="1"/>
</dbReference>
<dbReference type="Gene3D" id="3.20.20.10">
    <property type="entry name" value="Alanine racemase"/>
    <property type="match status" value="1"/>
</dbReference>
<sequence>MDFFQEDWCTFNGINNIDSPALIIYKDRVVQNIRLIKTMIDDVDRLRPHVKTHKTKEVTNLLIGEGINKFKCATIAEAEMLGMCGAKDVLLAYQPTKVKLARLLSLMKFYKKTSFSCLVDNQSTADFLSEAAIINNLDISVYIDLNVGMNRTGIKPELAHNLYHDIKKLKGIDLLGFHAYDGHIYEKDLVKREQIWRDALKTADELIAKLRKEGNDIILVAGGIPTFPFHAQKDNRECSPGTFVFWDKGYGDNYEEQVFLPAAIVLCRVVSIVSENKVCIDLGYKSIASENLLNRRVHFLNHPEAKPVSHSEEHMVIELPAASDLKIGDLLYALPIHICPTVALYDKAVVVEDGKLIEPWSIVARDRKLTV</sequence>
<evidence type="ECO:0000256" key="2">
    <source>
        <dbReference type="ARBA" id="ARBA00023239"/>
    </source>
</evidence>
<evidence type="ECO:0000313" key="5">
    <source>
        <dbReference type="Proteomes" id="UP001597118"/>
    </source>
</evidence>
<feature type="domain" description="D-serine dehydratase-like" evidence="3">
    <location>
        <begin position="262"/>
        <end position="352"/>
    </location>
</feature>
<dbReference type="Pfam" id="PF01168">
    <property type="entry name" value="Ala_racemase_N"/>
    <property type="match status" value="1"/>
</dbReference>
<comment type="caution">
    <text evidence="4">The sequence shown here is derived from an EMBL/GenBank/DDBJ whole genome shotgun (WGS) entry which is preliminary data.</text>
</comment>
<comment type="similarity">
    <text evidence="1">Belongs to the DSD1 family.</text>
</comment>
<dbReference type="InterPro" id="IPR042208">
    <property type="entry name" value="D-ser_dehydrat-like_sf"/>
</dbReference>
<dbReference type="CDD" id="cd06821">
    <property type="entry name" value="PLPDE_III_D-TA"/>
    <property type="match status" value="1"/>
</dbReference>
<dbReference type="PANTHER" id="PTHR28004:SF2">
    <property type="entry name" value="D-SERINE DEHYDRATASE"/>
    <property type="match status" value="1"/>
</dbReference>
<proteinExistence type="inferred from homology"/>
<dbReference type="EMBL" id="JBHUDG010000045">
    <property type="protein sequence ID" value="MFD1631291.1"/>
    <property type="molecule type" value="Genomic_DNA"/>
</dbReference>
<dbReference type="InterPro" id="IPR001608">
    <property type="entry name" value="Ala_racemase_N"/>
</dbReference>
<protein>
    <submittedName>
        <fullName evidence="4">D-TA family PLP-dependent enzyme</fullName>
    </submittedName>
</protein>
<reference evidence="5" key="1">
    <citation type="journal article" date="2019" name="Int. J. Syst. Evol. Microbiol.">
        <title>The Global Catalogue of Microorganisms (GCM) 10K type strain sequencing project: providing services to taxonomists for standard genome sequencing and annotation.</title>
        <authorList>
            <consortium name="The Broad Institute Genomics Platform"/>
            <consortium name="The Broad Institute Genome Sequencing Center for Infectious Disease"/>
            <person name="Wu L."/>
            <person name="Ma J."/>
        </authorList>
    </citation>
    <scope>NUCLEOTIDE SEQUENCE [LARGE SCALE GENOMIC DNA]</scope>
    <source>
        <strain evidence="5">CCUG 53762</strain>
    </source>
</reference>
<keyword evidence="5" id="KW-1185">Reference proteome</keyword>
<gene>
    <name evidence="4" type="ORF">ACFSAH_15550</name>
</gene>
<evidence type="ECO:0000259" key="3">
    <source>
        <dbReference type="SMART" id="SM01119"/>
    </source>
</evidence>
<organism evidence="4 5">
    <name type="scientific">Pseudopedobacter beijingensis</name>
    <dbReference type="NCBI Taxonomy" id="1207056"/>
    <lineage>
        <taxon>Bacteria</taxon>
        <taxon>Pseudomonadati</taxon>
        <taxon>Bacteroidota</taxon>
        <taxon>Sphingobacteriia</taxon>
        <taxon>Sphingobacteriales</taxon>
        <taxon>Sphingobacteriaceae</taxon>
        <taxon>Pseudopedobacter</taxon>
    </lineage>
</organism>
<dbReference type="PANTHER" id="PTHR28004">
    <property type="entry name" value="ZGC:162816-RELATED"/>
    <property type="match status" value="1"/>
</dbReference>
<accession>A0ABW4IEU7</accession>
<dbReference type="InterPro" id="IPR051466">
    <property type="entry name" value="D-amino_acid_metab_enzyme"/>
</dbReference>
<evidence type="ECO:0000256" key="1">
    <source>
        <dbReference type="ARBA" id="ARBA00005323"/>
    </source>
</evidence>
<evidence type="ECO:0000313" key="4">
    <source>
        <dbReference type="EMBL" id="MFD1631291.1"/>
    </source>
</evidence>
<keyword evidence="2" id="KW-0456">Lyase</keyword>
<dbReference type="RefSeq" id="WP_379663660.1">
    <property type="nucleotide sequence ID" value="NZ_JBHUDG010000045.1"/>
</dbReference>
<dbReference type="Proteomes" id="UP001597118">
    <property type="component" value="Unassembled WGS sequence"/>
</dbReference>
<dbReference type="SUPFAM" id="SSF51419">
    <property type="entry name" value="PLP-binding barrel"/>
    <property type="match status" value="1"/>
</dbReference>
<dbReference type="InterPro" id="IPR029066">
    <property type="entry name" value="PLP-binding_barrel"/>
</dbReference>
<dbReference type="Pfam" id="PF14031">
    <property type="entry name" value="D-ser_dehydrat"/>
    <property type="match status" value="1"/>
</dbReference>
<dbReference type="Gene3D" id="2.40.37.20">
    <property type="entry name" value="D-serine dehydratase-like domain"/>
    <property type="match status" value="1"/>
</dbReference>
<dbReference type="InterPro" id="IPR026956">
    <property type="entry name" value="D-ser_dehydrat-like_dom"/>
</dbReference>
<name>A0ABW4IEU7_9SPHI</name>